<reference evidence="16" key="1">
    <citation type="journal article" date="2019" name="Int. J. Syst. Evol. Microbiol.">
        <title>The Global Catalogue of Microorganisms (GCM) 10K type strain sequencing project: providing services to taxonomists for standard genome sequencing and annotation.</title>
        <authorList>
            <consortium name="The Broad Institute Genomics Platform"/>
            <consortium name="The Broad Institute Genome Sequencing Center for Infectious Disease"/>
            <person name="Wu L."/>
            <person name="Ma J."/>
        </authorList>
    </citation>
    <scope>NUCLEOTIDE SEQUENCE [LARGE SCALE GENOMIC DNA]</scope>
    <source>
        <strain evidence="16">JCM 17555</strain>
    </source>
</reference>
<proteinExistence type="inferred from homology"/>
<keyword evidence="3 10" id="KW-0813">Transport</keyword>
<keyword evidence="6 11" id="KW-0732">Signal</keyword>
<dbReference type="InterPro" id="IPR001775">
    <property type="entry name" value="GspD/PilQ"/>
</dbReference>
<evidence type="ECO:0000256" key="11">
    <source>
        <dbReference type="SAM" id="SignalP"/>
    </source>
</evidence>
<dbReference type="NCBIfam" id="TIGR02517">
    <property type="entry name" value="type_II_gspD"/>
    <property type="match status" value="1"/>
</dbReference>
<sequence>MTRLVSAVAMSALLGVSAPVLAAPPAGQQNGAASESQEQTWKINLKDADIRAFITQIADITGYSFVINPRVKAKVTVISNTPMNREEVYEMFLSVLNVHGFSAIPGEDVIKIVLENEAKQGAANLDRFKKVPADQLVTQVIEVKNANALELVPILRPMVAKYGHLAGVAASNALIISDHVNNINRIRSLVRELDSPADYKLEVIQLQEAWVGDLVKLLEQLAPTELGKAGAGKGGPGAKFSVVADERSNRLIIKGDDVFRDKVRDLVAKLDQPAAVSGATKVINLRNADAEKLAELLKGIMGDIEKNVSQGGEGAAGGGGGGQSTKVSIYADEGLNALVVRAEPSMMTEIEAIVEQLDVRRAQVLIEAAIVEISDGLSRALGVQLAAGANNVPAAFTNFSNGGVSAATVIGAIISDTGTIPGVPDGAAIAFGEQKDDGKVWGALIQALATSGQAKLLSTPSIITMDNQESEIVVGQNVPFRTGSTSTGTDGLSNPFTTIERQDVGLTLRVTPSISDGELVRLEIEQESSSIAPSNEAASDIITNKREIKTSVLADNLETIVLGGLISENYRFSEAKVPLLGDIPLIGALFRTTTRNKEKANLMVFLRPTILRNKGEAATIVEDRYNKLWKLNLDLKAQTEGEEAVGNLVRPDVESLFLGNPLEDRSAQGESKVK</sequence>
<dbReference type="PANTHER" id="PTHR30332:SF24">
    <property type="entry name" value="SECRETIN GSPD-RELATED"/>
    <property type="match status" value="1"/>
</dbReference>
<comment type="similarity">
    <text evidence="2">Belongs to the bacterial secretin family. GSP D subfamily.</text>
</comment>
<evidence type="ECO:0000256" key="2">
    <source>
        <dbReference type="ARBA" id="ARBA00006980"/>
    </source>
</evidence>
<protein>
    <submittedName>
        <fullName evidence="15">GspD family T2SS secretin variant XcpQ</fullName>
    </submittedName>
</protein>
<keyword evidence="9" id="KW-0998">Cell outer membrane</keyword>
<dbReference type="InterPro" id="IPR050810">
    <property type="entry name" value="Bact_Secretion_Sys_Channel"/>
</dbReference>
<evidence type="ECO:0000259" key="13">
    <source>
        <dbReference type="Pfam" id="PF03958"/>
    </source>
</evidence>
<dbReference type="InterPro" id="IPR005644">
    <property type="entry name" value="NolW-like"/>
</dbReference>
<comment type="caution">
    <text evidence="15">The sequence shown here is derived from an EMBL/GenBank/DDBJ whole genome shotgun (WGS) entry which is preliminary data.</text>
</comment>
<comment type="subcellular location">
    <subcellularLocation>
        <location evidence="1 10">Cell outer membrane</location>
    </subcellularLocation>
</comment>
<feature type="domain" description="NolW-like" evidence="13">
    <location>
        <begin position="202"/>
        <end position="275"/>
    </location>
</feature>
<gene>
    <name evidence="15" type="primary">xcpQ</name>
    <name evidence="15" type="ORF">GCM10022278_04790</name>
</gene>
<dbReference type="PANTHER" id="PTHR30332">
    <property type="entry name" value="PROBABLE GENERAL SECRETION PATHWAY PROTEIN D"/>
    <property type="match status" value="1"/>
</dbReference>
<accession>A0ABP7NMI2</accession>
<evidence type="ECO:0000313" key="15">
    <source>
        <dbReference type="EMBL" id="GAA3948627.1"/>
    </source>
</evidence>
<dbReference type="InterPro" id="IPR049371">
    <property type="entry name" value="GspD-like_N0"/>
</dbReference>
<feature type="domain" description="NolW-like" evidence="13">
    <location>
        <begin position="280"/>
        <end position="363"/>
    </location>
</feature>
<evidence type="ECO:0000256" key="6">
    <source>
        <dbReference type="ARBA" id="ARBA00022729"/>
    </source>
</evidence>
<dbReference type="Pfam" id="PF00263">
    <property type="entry name" value="Secretin"/>
    <property type="match status" value="1"/>
</dbReference>
<evidence type="ECO:0000256" key="8">
    <source>
        <dbReference type="ARBA" id="ARBA00023136"/>
    </source>
</evidence>
<dbReference type="InterPro" id="IPR038591">
    <property type="entry name" value="NolW-like_sf"/>
</dbReference>
<evidence type="ECO:0000256" key="5">
    <source>
        <dbReference type="ARBA" id="ARBA00022692"/>
    </source>
</evidence>
<dbReference type="Pfam" id="PF21305">
    <property type="entry name" value="type_II_gspD_N0"/>
    <property type="match status" value="1"/>
</dbReference>
<evidence type="ECO:0000256" key="4">
    <source>
        <dbReference type="ARBA" id="ARBA00022452"/>
    </source>
</evidence>
<feature type="chain" id="PRO_5047398385" evidence="11">
    <location>
        <begin position="23"/>
        <end position="674"/>
    </location>
</feature>
<keyword evidence="5" id="KW-0812">Transmembrane</keyword>
<keyword evidence="4" id="KW-1134">Transmembrane beta strand</keyword>
<name>A0ABP7NMI2_9GAMM</name>
<evidence type="ECO:0000259" key="14">
    <source>
        <dbReference type="Pfam" id="PF21305"/>
    </source>
</evidence>
<dbReference type="Pfam" id="PF03958">
    <property type="entry name" value="Secretin_N"/>
    <property type="match status" value="3"/>
</dbReference>
<dbReference type="Gene3D" id="3.30.1370.120">
    <property type="match status" value="3"/>
</dbReference>
<keyword evidence="16" id="KW-1185">Reference proteome</keyword>
<feature type="signal peptide" evidence="11">
    <location>
        <begin position="1"/>
        <end position="22"/>
    </location>
</feature>
<evidence type="ECO:0000256" key="7">
    <source>
        <dbReference type="ARBA" id="ARBA00022927"/>
    </source>
</evidence>
<dbReference type="InterPro" id="IPR004846">
    <property type="entry name" value="T2SS/T3SS_dom"/>
</dbReference>
<feature type="domain" description="Type II/III secretion system secretin-like" evidence="12">
    <location>
        <begin position="447"/>
        <end position="612"/>
    </location>
</feature>
<evidence type="ECO:0000256" key="3">
    <source>
        <dbReference type="ARBA" id="ARBA00022448"/>
    </source>
</evidence>
<evidence type="ECO:0000256" key="1">
    <source>
        <dbReference type="ARBA" id="ARBA00004442"/>
    </source>
</evidence>
<keyword evidence="8" id="KW-0472">Membrane</keyword>
<evidence type="ECO:0000256" key="10">
    <source>
        <dbReference type="RuleBase" id="RU004004"/>
    </source>
</evidence>
<evidence type="ECO:0000256" key="9">
    <source>
        <dbReference type="ARBA" id="ARBA00023237"/>
    </source>
</evidence>
<feature type="domain" description="NolW-like" evidence="13">
    <location>
        <begin position="138"/>
        <end position="197"/>
    </location>
</feature>
<keyword evidence="7" id="KW-0653">Protein transport</keyword>
<feature type="domain" description="GspD-like N0" evidence="14">
    <location>
        <begin position="43"/>
        <end position="112"/>
    </location>
</feature>
<dbReference type="EMBL" id="BAABBO010000001">
    <property type="protein sequence ID" value="GAA3948627.1"/>
    <property type="molecule type" value="Genomic_DNA"/>
</dbReference>
<evidence type="ECO:0000259" key="12">
    <source>
        <dbReference type="Pfam" id="PF00263"/>
    </source>
</evidence>
<dbReference type="Proteomes" id="UP001501337">
    <property type="component" value="Unassembled WGS sequence"/>
</dbReference>
<dbReference type="InterPro" id="IPR013356">
    <property type="entry name" value="T2SS_GspD"/>
</dbReference>
<dbReference type="PRINTS" id="PR00811">
    <property type="entry name" value="BCTERIALGSPD"/>
</dbReference>
<organism evidence="15 16">
    <name type="scientific">Allohahella marinimesophila</name>
    <dbReference type="NCBI Taxonomy" id="1054972"/>
    <lineage>
        <taxon>Bacteria</taxon>
        <taxon>Pseudomonadati</taxon>
        <taxon>Pseudomonadota</taxon>
        <taxon>Gammaproteobacteria</taxon>
        <taxon>Oceanospirillales</taxon>
        <taxon>Hahellaceae</taxon>
        <taxon>Allohahella</taxon>
    </lineage>
</organism>
<evidence type="ECO:0000313" key="16">
    <source>
        <dbReference type="Proteomes" id="UP001501337"/>
    </source>
</evidence>